<keyword evidence="6" id="KW-1185">Reference proteome</keyword>
<gene>
    <name evidence="5" type="ORF">SARC_07104</name>
</gene>
<dbReference type="PANTHER" id="PTHR21027">
    <property type="entry name" value="TRNA-SPLICING ENDONUCLEASE SUBUNIT SEN54"/>
    <property type="match status" value="1"/>
</dbReference>
<proteinExistence type="inferred from homology"/>
<evidence type="ECO:0000313" key="6">
    <source>
        <dbReference type="Proteomes" id="UP000054560"/>
    </source>
</evidence>
<organism evidence="5 6">
    <name type="scientific">Sphaeroforma arctica JP610</name>
    <dbReference type="NCBI Taxonomy" id="667725"/>
    <lineage>
        <taxon>Eukaryota</taxon>
        <taxon>Ichthyosporea</taxon>
        <taxon>Ichthyophonida</taxon>
        <taxon>Sphaeroforma</taxon>
    </lineage>
</organism>
<feature type="domain" description="tRNA-splicing endonuclease subunit Sen54 N-terminal" evidence="4">
    <location>
        <begin position="51"/>
        <end position="111"/>
    </location>
</feature>
<dbReference type="Proteomes" id="UP000054560">
    <property type="component" value="Unassembled WGS sequence"/>
</dbReference>
<dbReference type="RefSeq" id="XP_014154434.1">
    <property type="nucleotide sequence ID" value="XM_014298959.1"/>
</dbReference>
<dbReference type="EMBL" id="KQ242138">
    <property type="protein sequence ID" value="KNC80532.1"/>
    <property type="molecule type" value="Genomic_DNA"/>
</dbReference>
<dbReference type="GeneID" id="25907608"/>
<reference evidence="5 6" key="1">
    <citation type="submission" date="2011-02" db="EMBL/GenBank/DDBJ databases">
        <title>The Genome Sequence of Sphaeroforma arctica JP610.</title>
        <authorList>
            <consortium name="The Broad Institute Genome Sequencing Platform"/>
            <person name="Russ C."/>
            <person name="Cuomo C."/>
            <person name="Young S.K."/>
            <person name="Zeng Q."/>
            <person name="Gargeya S."/>
            <person name="Alvarado L."/>
            <person name="Berlin A."/>
            <person name="Chapman S.B."/>
            <person name="Chen Z."/>
            <person name="Freedman E."/>
            <person name="Gellesch M."/>
            <person name="Goldberg J."/>
            <person name="Griggs A."/>
            <person name="Gujja S."/>
            <person name="Heilman E."/>
            <person name="Heiman D."/>
            <person name="Howarth C."/>
            <person name="Mehta T."/>
            <person name="Neiman D."/>
            <person name="Pearson M."/>
            <person name="Roberts A."/>
            <person name="Saif S."/>
            <person name="Shea T."/>
            <person name="Shenoy N."/>
            <person name="Sisk P."/>
            <person name="Stolte C."/>
            <person name="Sykes S."/>
            <person name="White J."/>
            <person name="Yandava C."/>
            <person name="Burger G."/>
            <person name="Gray M.W."/>
            <person name="Holland P.W.H."/>
            <person name="King N."/>
            <person name="Lang F.B.F."/>
            <person name="Roger A.J."/>
            <person name="Ruiz-Trillo I."/>
            <person name="Haas B."/>
            <person name="Nusbaum C."/>
            <person name="Birren B."/>
        </authorList>
    </citation>
    <scope>NUCLEOTIDE SEQUENCE [LARGE SCALE GENOMIC DNA]</scope>
    <source>
        <strain evidence="5 6">JP610</strain>
    </source>
</reference>
<dbReference type="InterPro" id="IPR024336">
    <property type="entry name" value="tRNA_splic_suSen54_N"/>
</dbReference>
<keyword evidence="2" id="KW-0819">tRNA processing</keyword>
<evidence type="ECO:0000313" key="5">
    <source>
        <dbReference type="EMBL" id="KNC80532.1"/>
    </source>
</evidence>
<dbReference type="STRING" id="667725.A0A0L0FUM3"/>
<feature type="region of interest" description="Disordered" evidence="3">
    <location>
        <begin position="170"/>
        <end position="271"/>
    </location>
</feature>
<dbReference type="Pfam" id="PF12928">
    <property type="entry name" value="tRNA_int_end_N2"/>
    <property type="match status" value="1"/>
</dbReference>
<protein>
    <recommendedName>
        <fullName evidence="4">tRNA-splicing endonuclease subunit Sen54 N-terminal domain-containing protein</fullName>
    </recommendedName>
</protein>
<evidence type="ECO:0000259" key="4">
    <source>
        <dbReference type="Pfam" id="PF12928"/>
    </source>
</evidence>
<evidence type="ECO:0000256" key="3">
    <source>
        <dbReference type="SAM" id="MobiDB-lite"/>
    </source>
</evidence>
<evidence type="ECO:0000256" key="1">
    <source>
        <dbReference type="ARBA" id="ARBA00005736"/>
    </source>
</evidence>
<accession>A0A0L0FUM3</accession>
<dbReference type="OrthoDB" id="10045365at2759"/>
<dbReference type="GO" id="GO:0000379">
    <property type="term" value="P:tRNA-type intron splice site recognition and cleavage"/>
    <property type="evidence" value="ECO:0007669"/>
    <property type="project" value="TreeGrafter"/>
</dbReference>
<feature type="compositionally biased region" description="Basic and acidic residues" evidence="3">
    <location>
        <begin position="170"/>
        <end position="179"/>
    </location>
</feature>
<sequence>MTLPKRSAKGSEPLQYISSIAKGADLRCDDPDEGEVPLILATEWAARARFVRTKTIKAMSIAVWHEELRMAEVVAASGAFIGPMALHARGMELLTPEEAMYLAEKRELEIFVAESKIPLSLEQARILLLQSVPSQIYKTYGYLKRLGFVVRQHNVDRWREISTADRAKALLDPSAKDQPNDAAHSCGSTDKKPVDMQTSSLDKCKGVPPAVSTESPTLSGIDASEVSSDIIPEETQKEIGITSQPSRPNVSSSAEIKEEGDSQTKTTKARNDKPVLEPFELPLRPCTVFHMDVWIKPSSFKRSRASRPDFVVRCILYNEDSVSRDFLKQTRELCDGIPVRVAAVAEGTVMFFSTLFKGARLEYGSA</sequence>
<comment type="similarity">
    <text evidence="1">Belongs to the SEN54 family.</text>
</comment>
<name>A0A0L0FUM3_9EUKA</name>
<dbReference type="GO" id="GO:0000214">
    <property type="term" value="C:tRNA-intron endonuclease complex"/>
    <property type="evidence" value="ECO:0007669"/>
    <property type="project" value="TreeGrafter"/>
</dbReference>
<evidence type="ECO:0000256" key="2">
    <source>
        <dbReference type="ARBA" id="ARBA00022694"/>
    </source>
</evidence>
<dbReference type="InterPro" id="IPR024337">
    <property type="entry name" value="tRNA_splic_suSen54"/>
</dbReference>
<dbReference type="AlphaFoldDB" id="A0A0L0FUM3"/>
<feature type="compositionally biased region" description="Polar residues" evidence="3">
    <location>
        <begin position="241"/>
        <end position="254"/>
    </location>
</feature>
<dbReference type="PANTHER" id="PTHR21027:SF1">
    <property type="entry name" value="TRNA-SPLICING ENDONUCLEASE SUBUNIT SEN54"/>
    <property type="match status" value="1"/>
</dbReference>